<evidence type="ECO:0000313" key="1">
    <source>
        <dbReference type="EMBL" id="KRX12863.1"/>
    </source>
</evidence>
<accession>A0A0V0REL4</accession>
<gene>
    <name evidence="1" type="ORF">T07_2261</name>
</gene>
<sequence length="196" mass="22998">MDQSDAGPAICTYQSQQEKIREHFMVFRENDCDKIKLHVLLVGNSFVNGSTAISVYVNEYLLVVISLGCWLELTLHFRSENSTYISCNALPTYFVLNFYCMRMMIHHNLGQKKTVCWEFDNFKYFLKYFRDELRKEIECQSKLSVVKFLKQIMDLRHARIIKTMLTIAVQMIIETWCSTISATCADFSVFHPVTER</sequence>
<organism evidence="1 2">
    <name type="scientific">Trichinella nelsoni</name>
    <dbReference type="NCBI Taxonomy" id="6336"/>
    <lineage>
        <taxon>Eukaryota</taxon>
        <taxon>Metazoa</taxon>
        <taxon>Ecdysozoa</taxon>
        <taxon>Nematoda</taxon>
        <taxon>Enoplea</taxon>
        <taxon>Dorylaimia</taxon>
        <taxon>Trichinellida</taxon>
        <taxon>Trichinellidae</taxon>
        <taxon>Trichinella</taxon>
    </lineage>
</organism>
<name>A0A0V0REL4_9BILA</name>
<reference evidence="1 2" key="1">
    <citation type="submission" date="2015-01" db="EMBL/GenBank/DDBJ databases">
        <title>Evolution of Trichinella species and genotypes.</title>
        <authorList>
            <person name="Korhonen P.K."/>
            <person name="Edoardo P."/>
            <person name="Giuseppe L.R."/>
            <person name="Gasser R.B."/>
        </authorList>
    </citation>
    <scope>NUCLEOTIDE SEQUENCE [LARGE SCALE GENOMIC DNA]</scope>
    <source>
        <strain evidence="1">ISS37</strain>
    </source>
</reference>
<comment type="caution">
    <text evidence="1">The sequence shown here is derived from an EMBL/GenBank/DDBJ whole genome shotgun (WGS) entry which is preliminary data.</text>
</comment>
<proteinExistence type="predicted"/>
<dbReference type="AlphaFoldDB" id="A0A0V0REL4"/>
<dbReference type="Proteomes" id="UP000054630">
    <property type="component" value="Unassembled WGS sequence"/>
</dbReference>
<dbReference type="EMBL" id="JYDL01000256">
    <property type="protein sequence ID" value="KRX12863.1"/>
    <property type="molecule type" value="Genomic_DNA"/>
</dbReference>
<protein>
    <submittedName>
        <fullName evidence="1">Uncharacterized protein</fullName>
    </submittedName>
</protein>
<evidence type="ECO:0000313" key="2">
    <source>
        <dbReference type="Proteomes" id="UP000054630"/>
    </source>
</evidence>
<keyword evidence="2" id="KW-1185">Reference proteome</keyword>